<evidence type="ECO:0000259" key="3">
    <source>
        <dbReference type="Pfam" id="PF00535"/>
    </source>
</evidence>
<proteinExistence type="predicted"/>
<feature type="domain" description="Glycosyltransferase 2-like" evidence="3">
    <location>
        <begin position="11"/>
        <end position="138"/>
    </location>
</feature>
<evidence type="ECO:0000256" key="2">
    <source>
        <dbReference type="ARBA" id="ARBA00022679"/>
    </source>
</evidence>
<dbReference type="PANTHER" id="PTHR22916:SF51">
    <property type="entry name" value="GLYCOSYLTRANSFERASE EPSH-RELATED"/>
    <property type="match status" value="1"/>
</dbReference>
<dbReference type="Gene3D" id="3.90.550.10">
    <property type="entry name" value="Spore Coat Polysaccharide Biosynthesis Protein SpsA, Chain A"/>
    <property type="match status" value="1"/>
</dbReference>
<dbReference type="Pfam" id="PF00535">
    <property type="entry name" value="Glycos_transf_2"/>
    <property type="match status" value="1"/>
</dbReference>
<keyword evidence="2 4" id="KW-0808">Transferase</keyword>
<comment type="caution">
    <text evidence="4">The sequence shown here is derived from an EMBL/GenBank/DDBJ whole genome shotgun (WGS) entry which is preliminary data.</text>
</comment>
<organism evidence="4 5">
    <name type="scientific">Collinsella acetigenes</name>
    <dbReference type="NCBI Taxonomy" id="2713419"/>
    <lineage>
        <taxon>Bacteria</taxon>
        <taxon>Bacillati</taxon>
        <taxon>Actinomycetota</taxon>
        <taxon>Coriobacteriia</taxon>
        <taxon>Coriobacteriales</taxon>
        <taxon>Coriobacteriaceae</taxon>
        <taxon>Collinsella</taxon>
    </lineage>
</organism>
<dbReference type="RefSeq" id="WP_169277642.1">
    <property type="nucleotide sequence ID" value="NZ_JABBCP010000005.1"/>
</dbReference>
<dbReference type="PANTHER" id="PTHR22916">
    <property type="entry name" value="GLYCOSYLTRANSFERASE"/>
    <property type="match status" value="1"/>
</dbReference>
<reference evidence="4 5" key="1">
    <citation type="submission" date="2020-04" db="EMBL/GenBank/DDBJ databases">
        <title>Collinsella sp. KGMB02528 nov., an anaerobic actinobacterium isolated from human feces.</title>
        <authorList>
            <person name="Han K.-I."/>
            <person name="Eom M.K."/>
            <person name="Kim J.-S."/>
            <person name="Lee K.C."/>
            <person name="Suh M.K."/>
            <person name="Park S.-H."/>
            <person name="Lee J.H."/>
            <person name="Kang S.W."/>
            <person name="Park J.-E."/>
            <person name="Oh B.S."/>
            <person name="Yu S.Y."/>
            <person name="Choi S.-H."/>
            <person name="Lee D.H."/>
            <person name="Yoon H."/>
            <person name="Kim B.-Y."/>
            <person name="Lee J.H."/>
            <person name="Lee J.-S."/>
        </authorList>
    </citation>
    <scope>NUCLEOTIDE SEQUENCE [LARGE SCALE GENOMIC DNA]</scope>
    <source>
        <strain evidence="4 5">KGMB02528</strain>
    </source>
</reference>
<evidence type="ECO:0000313" key="5">
    <source>
        <dbReference type="Proteomes" id="UP000546970"/>
    </source>
</evidence>
<dbReference type="CDD" id="cd00761">
    <property type="entry name" value="Glyco_tranf_GTA_type"/>
    <property type="match status" value="1"/>
</dbReference>
<accession>A0A7X9UCI8</accession>
<protein>
    <submittedName>
        <fullName evidence="4">Glycosyltransferase</fullName>
    </submittedName>
</protein>
<dbReference type="SUPFAM" id="SSF53448">
    <property type="entry name" value="Nucleotide-diphospho-sugar transferases"/>
    <property type="match status" value="1"/>
</dbReference>
<dbReference type="Proteomes" id="UP000546970">
    <property type="component" value="Unassembled WGS sequence"/>
</dbReference>
<keyword evidence="5" id="KW-1185">Reference proteome</keyword>
<dbReference type="InterPro" id="IPR001173">
    <property type="entry name" value="Glyco_trans_2-like"/>
</dbReference>
<keyword evidence="1" id="KW-0328">Glycosyltransferase</keyword>
<dbReference type="EMBL" id="JABBCP010000005">
    <property type="protein sequence ID" value="NMF56020.1"/>
    <property type="molecule type" value="Genomic_DNA"/>
</dbReference>
<dbReference type="GO" id="GO:0016757">
    <property type="term" value="F:glycosyltransferase activity"/>
    <property type="evidence" value="ECO:0007669"/>
    <property type="project" value="UniProtKB-KW"/>
</dbReference>
<sequence length="350" mass="38930">MSSSALAPAVSLIVPVYKSEATLGACLDSLLVQTEADIEIICVNDGSPDNCANILESYASRDARICVITQQNQGLSAARNAGMDVARGRIVDFVDSDDTVSPDLCRRLVEVFDATDADAVTFGAVCEPEDRASKRIRQLLSPSAATFDTFDAVLLFSANAQPYAWRTAISRTFMEREKIRFSTCLRFAEDVPYQFTVYPLSKKTVLIPDKLYRYRMTDGSLTHVYNTEASRVQKVEQHLLMFEVIFDEWRKRGLLGLCPGEMVAWCLDLTLFDLVRLPSAEADTCALHLSRLLRDIYGGKWYTLPPKGAQRRAALAVAQSAGSGFEMRKRDLIAFFAATRGVKTCVERFI</sequence>
<evidence type="ECO:0000256" key="1">
    <source>
        <dbReference type="ARBA" id="ARBA00022676"/>
    </source>
</evidence>
<evidence type="ECO:0000313" key="4">
    <source>
        <dbReference type="EMBL" id="NMF56020.1"/>
    </source>
</evidence>
<dbReference type="AlphaFoldDB" id="A0A7X9UCI8"/>
<dbReference type="InterPro" id="IPR029044">
    <property type="entry name" value="Nucleotide-diphossugar_trans"/>
</dbReference>
<name>A0A7X9UCI8_9ACTN</name>
<gene>
    <name evidence="4" type="ORF">HF320_06740</name>
</gene>